<feature type="compositionally biased region" description="Pro residues" evidence="1">
    <location>
        <begin position="419"/>
        <end position="444"/>
    </location>
</feature>
<dbReference type="PROSITE" id="PS50234">
    <property type="entry name" value="VWFA"/>
    <property type="match status" value="1"/>
</dbReference>
<keyword evidence="2" id="KW-0732">Signal</keyword>
<feature type="compositionally biased region" description="Pro residues" evidence="1">
    <location>
        <begin position="31"/>
        <end position="52"/>
    </location>
</feature>
<organism evidence="4 5">
    <name type="scientific">Koribacter versatilis (strain Ellin345)</name>
    <dbReference type="NCBI Taxonomy" id="204669"/>
    <lineage>
        <taxon>Bacteria</taxon>
        <taxon>Pseudomonadati</taxon>
        <taxon>Acidobacteriota</taxon>
        <taxon>Terriglobia</taxon>
        <taxon>Terriglobales</taxon>
        <taxon>Candidatus Korobacteraceae</taxon>
        <taxon>Candidatus Korobacter</taxon>
    </lineage>
</organism>
<dbReference type="eggNOG" id="COG2304">
    <property type="taxonomic scope" value="Bacteria"/>
</dbReference>
<dbReference type="InterPro" id="IPR017802">
    <property type="entry name" value="VWFA-rel_acidobac-type"/>
</dbReference>
<reference evidence="4 5" key="1">
    <citation type="journal article" date="2009" name="Appl. Environ. Microbiol.">
        <title>Three genomes from the phylum Acidobacteria provide insight into the lifestyles of these microorganisms in soils.</title>
        <authorList>
            <person name="Ward N.L."/>
            <person name="Challacombe J.F."/>
            <person name="Janssen P.H."/>
            <person name="Henrissat B."/>
            <person name="Coutinho P.M."/>
            <person name="Wu M."/>
            <person name="Xie G."/>
            <person name="Haft D.H."/>
            <person name="Sait M."/>
            <person name="Badger J."/>
            <person name="Barabote R.D."/>
            <person name="Bradley B."/>
            <person name="Brettin T.S."/>
            <person name="Brinkac L.M."/>
            <person name="Bruce D."/>
            <person name="Creasy T."/>
            <person name="Daugherty S.C."/>
            <person name="Davidsen T.M."/>
            <person name="DeBoy R.T."/>
            <person name="Detter J.C."/>
            <person name="Dodson R.J."/>
            <person name="Durkin A.S."/>
            <person name="Ganapathy A."/>
            <person name="Gwinn-Giglio M."/>
            <person name="Han C.S."/>
            <person name="Khouri H."/>
            <person name="Kiss H."/>
            <person name="Kothari S.P."/>
            <person name="Madupu R."/>
            <person name="Nelson K.E."/>
            <person name="Nelson W.C."/>
            <person name="Paulsen I."/>
            <person name="Penn K."/>
            <person name="Ren Q."/>
            <person name="Rosovitz M.J."/>
            <person name="Selengut J.D."/>
            <person name="Shrivastava S."/>
            <person name="Sullivan S.A."/>
            <person name="Tapia R."/>
            <person name="Thompson L.S."/>
            <person name="Watkins K.L."/>
            <person name="Yang Q."/>
            <person name="Yu C."/>
            <person name="Zafar N."/>
            <person name="Zhou L."/>
            <person name="Kuske C.R."/>
        </authorList>
    </citation>
    <scope>NUCLEOTIDE SEQUENCE [LARGE SCALE GENOMIC DNA]</scope>
    <source>
        <strain evidence="4 5">Ellin345</strain>
    </source>
</reference>
<dbReference type="NCBIfam" id="TIGR03436">
    <property type="entry name" value="acidobact_VWFA"/>
    <property type="match status" value="1"/>
</dbReference>
<dbReference type="Gene3D" id="3.40.50.410">
    <property type="entry name" value="von Willebrand factor, type A domain"/>
    <property type="match status" value="1"/>
</dbReference>
<dbReference type="Proteomes" id="UP000002432">
    <property type="component" value="Chromosome"/>
</dbReference>
<feature type="chain" id="PRO_5004191994" description="VWFA domain-containing protein" evidence="2">
    <location>
        <begin position="25"/>
        <end position="444"/>
    </location>
</feature>
<feature type="signal peptide" evidence="2">
    <location>
        <begin position="1"/>
        <end position="24"/>
    </location>
</feature>
<dbReference type="CDD" id="cd00198">
    <property type="entry name" value="vWFA"/>
    <property type="match status" value="1"/>
</dbReference>
<sequence length="444" mass="47489">MRFTRLLTTLVTALFLSCSLAAFAQSQQPLPDGPVPQQNVPPEPTPVPPPAETPKSAPTPTSTKPVDQSEPVYAPGVQPSQTTPIQTVPQGQAPNTPGSGSDELAYRISVEVNFVPVPVTVKDDDGHLVQGLLRRDFAVFENGVEQNISFFSSDPFPLSAAVVLDLGMPDSTVRKVKETLSALDGAFGPYDEVSVFTYGNTVHKEQDFTNSDVLMRTLKFLRIAARGENTGVPVTSGPMASGPTINGKPAIEGTPHVQSVQQPSRVMNDAILMAANDLAQRAPNHRKVIFVISDGAEKGSHSSYSDVMRVLLSKEVAVYGIGVGSASAPVYGQANRIHIPGLGTGNILYRYANATGGDVFSEAGRDAIESAYQQVTLQARNQYTLGYNTRVSPVSTRRNIEVRVHRPGLKVFAKESYYPLPPAPQKPGAPATQQPPPAQQSPTQ</sequence>
<dbReference type="InterPro" id="IPR036465">
    <property type="entry name" value="vWFA_dom_sf"/>
</dbReference>
<gene>
    <name evidence="4" type="ordered locus">Acid345_0706</name>
</gene>
<dbReference type="SUPFAM" id="SSF53300">
    <property type="entry name" value="vWA-like"/>
    <property type="match status" value="1"/>
</dbReference>
<feature type="compositionally biased region" description="Polar residues" evidence="1">
    <location>
        <begin position="78"/>
        <end position="99"/>
    </location>
</feature>
<evidence type="ECO:0000313" key="4">
    <source>
        <dbReference type="EMBL" id="ABF39711.1"/>
    </source>
</evidence>
<dbReference type="InterPro" id="IPR002035">
    <property type="entry name" value="VWF_A"/>
</dbReference>
<keyword evidence="5" id="KW-1185">Reference proteome</keyword>
<feature type="compositionally biased region" description="Low complexity" evidence="1">
    <location>
        <begin position="53"/>
        <end position="66"/>
    </location>
</feature>
<feature type="region of interest" description="Disordered" evidence="1">
    <location>
        <begin position="29"/>
        <end position="102"/>
    </location>
</feature>
<feature type="region of interest" description="Disordered" evidence="1">
    <location>
        <begin position="415"/>
        <end position="444"/>
    </location>
</feature>
<dbReference type="HOGENOM" id="CLU_049429_1_1_0"/>
<dbReference type="EMBL" id="CP000360">
    <property type="protein sequence ID" value="ABF39711.1"/>
    <property type="molecule type" value="Genomic_DNA"/>
</dbReference>
<dbReference type="OrthoDB" id="109949at2"/>
<dbReference type="PROSITE" id="PS51257">
    <property type="entry name" value="PROKAR_LIPOPROTEIN"/>
    <property type="match status" value="1"/>
</dbReference>
<feature type="domain" description="VWFA" evidence="3">
    <location>
        <begin position="147"/>
        <end position="375"/>
    </location>
</feature>
<evidence type="ECO:0000256" key="2">
    <source>
        <dbReference type="SAM" id="SignalP"/>
    </source>
</evidence>
<accession>Q1ITT9</accession>
<dbReference type="KEGG" id="aba:Acid345_0706"/>
<proteinExistence type="predicted"/>
<evidence type="ECO:0000313" key="5">
    <source>
        <dbReference type="Proteomes" id="UP000002432"/>
    </source>
</evidence>
<evidence type="ECO:0000256" key="1">
    <source>
        <dbReference type="SAM" id="MobiDB-lite"/>
    </source>
</evidence>
<dbReference type="AlphaFoldDB" id="Q1ITT9"/>
<name>Q1ITT9_KORVE</name>
<evidence type="ECO:0000259" key="3">
    <source>
        <dbReference type="PROSITE" id="PS50234"/>
    </source>
</evidence>
<dbReference type="EnsemblBacteria" id="ABF39711">
    <property type="protein sequence ID" value="ABF39711"/>
    <property type="gene ID" value="Acid345_0706"/>
</dbReference>
<dbReference type="RefSeq" id="WP_011521513.1">
    <property type="nucleotide sequence ID" value="NC_008009.1"/>
</dbReference>
<protein>
    <recommendedName>
        <fullName evidence="3">VWFA domain-containing protein</fullName>
    </recommendedName>
</protein>